<feature type="domain" description="UBC core" evidence="5">
    <location>
        <begin position="926"/>
        <end position="1095"/>
    </location>
</feature>
<dbReference type="InterPro" id="IPR016135">
    <property type="entry name" value="UBQ-conjugating_enzyme/RWD"/>
</dbReference>
<evidence type="ECO:0000259" key="5">
    <source>
        <dbReference type="PROSITE" id="PS50127"/>
    </source>
</evidence>
<dbReference type="PROSITE" id="PS50127">
    <property type="entry name" value="UBC_2"/>
    <property type="match status" value="1"/>
</dbReference>
<dbReference type="STRING" id="1392250.A0A2I2GMT6"/>
<dbReference type="RefSeq" id="XP_024709488.1">
    <property type="nucleotide sequence ID" value="XM_024848126.1"/>
</dbReference>
<dbReference type="InterPro" id="IPR000608">
    <property type="entry name" value="UBC"/>
</dbReference>
<comment type="caution">
    <text evidence="6">The sequence shown here is derived from an EMBL/GenBank/DDBJ whole genome shotgun (WGS) entry which is preliminary data.</text>
</comment>
<evidence type="ECO:0000313" key="7">
    <source>
        <dbReference type="Proteomes" id="UP000234275"/>
    </source>
</evidence>
<dbReference type="CDD" id="cd23802">
    <property type="entry name" value="UBCc_UBE2Q"/>
    <property type="match status" value="1"/>
</dbReference>
<dbReference type="Proteomes" id="UP000234275">
    <property type="component" value="Unassembled WGS sequence"/>
</dbReference>
<evidence type="ECO:0000256" key="1">
    <source>
        <dbReference type="ARBA" id="ARBA00022676"/>
    </source>
</evidence>
<keyword evidence="7" id="KW-1185">Reference proteome</keyword>
<dbReference type="FunFam" id="3.10.110.10:FF:000107">
    <property type="entry name" value="Ubiquitin conjugating enzyme, putative"/>
    <property type="match status" value="1"/>
</dbReference>
<keyword evidence="4" id="KW-0520">NAD</keyword>
<evidence type="ECO:0000313" key="6">
    <source>
        <dbReference type="EMBL" id="PLB54186.1"/>
    </source>
</evidence>
<proteinExistence type="predicted"/>
<dbReference type="SUPFAM" id="SSF54495">
    <property type="entry name" value="UBC-like"/>
    <property type="match status" value="1"/>
</dbReference>
<evidence type="ECO:0000256" key="3">
    <source>
        <dbReference type="ARBA" id="ARBA00022695"/>
    </source>
</evidence>
<dbReference type="Pfam" id="PF00644">
    <property type="entry name" value="PARP"/>
    <property type="match status" value="1"/>
</dbReference>
<accession>A0A2I2GMT6</accession>
<dbReference type="VEuPathDB" id="FungiDB:P170DRAFT_431815"/>
<keyword evidence="3" id="KW-0548">Nucleotidyltransferase</keyword>
<dbReference type="PANTHER" id="PTHR21328">
    <property type="entry name" value="POLY ADP-RIBOSE POLYMERASE FAMILY, MEMBER PARP"/>
    <property type="match status" value="1"/>
</dbReference>
<name>A0A2I2GMT6_9EURO</name>
<dbReference type="Gene3D" id="3.90.228.10">
    <property type="match status" value="1"/>
</dbReference>
<dbReference type="GO" id="GO:0016779">
    <property type="term" value="F:nucleotidyltransferase activity"/>
    <property type="evidence" value="ECO:0007669"/>
    <property type="project" value="UniProtKB-KW"/>
</dbReference>
<dbReference type="SUPFAM" id="SSF56399">
    <property type="entry name" value="ADP-ribosylation"/>
    <property type="match status" value="1"/>
</dbReference>
<dbReference type="GO" id="GO:0003950">
    <property type="term" value="F:NAD+ poly-ADP-ribosyltransferase activity"/>
    <property type="evidence" value="ECO:0007669"/>
    <property type="project" value="InterPro"/>
</dbReference>
<dbReference type="InterPro" id="IPR012317">
    <property type="entry name" value="Poly(ADP-ribose)pol_cat_dom"/>
</dbReference>
<dbReference type="GeneID" id="36555825"/>
<dbReference type="InterPro" id="IPR051838">
    <property type="entry name" value="ARTD_PARP"/>
</dbReference>
<gene>
    <name evidence="6" type="ORF">P170DRAFT_431815</name>
</gene>
<keyword evidence="2" id="KW-0808">Transferase</keyword>
<dbReference type="EMBL" id="MSFO01000001">
    <property type="protein sequence ID" value="PLB54186.1"/>
    <property type="molecule type" value="Genomic_DNA"/>
</dbReference>
<organism evidence="6 7">
    <name type="scientific">Aspergillus steynii IBT 23096</name>
    <dbReference type="NCBI Taxonomy" id="1392250"/>
    <lineage>
        <taxon>Eukaryota</taxon>
        <taxon>Fungi</taxon>
        <taxon>Dikarya</taxon>
        <taxon>Ascomycota</taxon>
        <taxon>Pezizomycotina</taxon>
        <taxon>Eurotiomycetes</taxon>
        <taxon>Eurotiomycetidae</taxon>
        <taxon>Eurotiales</taxon>
        <taxon>Aspergillaceae</taxon>
        <taxon>Aspergillus</taxon>
        <taxon>Aspergillus subgen. Circumdati</taxon>
    </lineage>
</organism>
<dbReference type="Gene3D" id="3.10.110.10">
    <property type="entry name" value="Ubiquitin Conjugating Enzyme"/>
    <property type="match status" value="1"/>
</dbReference>
<dbReference type="Pfam" id="PF00179">
    <property type="entry name" value="UQ_con"/>
    <property type="match status" value="1"/>
</dbReference>
<dbReference type="AlphaFoldDB" id="A0A2I2GMT6"/>
<keyword evidence="1" id="KW-0328">Glycosyltransferase</keyword>
<evidence type="ECO:0000256" key="2">
    <source>
        <dbReference type="ARBA" id="ARBA00022679"/>
    </source>
</evidence>
<protein>
    <recommendedName>
        <fullName evidence="5">UBC core domain-containing protein</fullName>
    </recommendedName>
</protein>
<evidence type="ECO:0000256" key="4">
    <source>
        <dbReference type="ARBA" id="ARBA00023027"/>
    </source>
</evidence>
<reference evidence="6 7" key="1">
    <citation type="submission" date="2016-12" db="EMBL/GenBank/DDBJ databases">
        <title>The genomes of Aspergillus section Nigri reveals drivers in fungal speciation.</title>
        <authorList>
            <consortium name="DOE Joint Genome Institute"/>
            <person name="Vesth T.C."/>
            <person name="Nybo J."/>
            <person name="Theobald S."/>
            <person name="Brandl J."/>
            <person name="Frisvad J.C."/>
            <person name="Nielsen K.F."/>
            <person name="Lyhne E.K."/>
            <person name="Kogle M.E."/>
            <person name="Kuo A."/>
            <person name="Riley R."/>
            <person name="Clum A."/>
            <person name="Nolan M."/>
            <person name="Lipzen A."/>
            <person name="Salamov A."/>
            <person name="Henrissat B."/>
            <person name="Wiebenga A."/>
            <person name="De Vries R.P."/>
            <person name="Grigoriev I.V."/>
            <person name="Mortensen U.H."/>
            <person name="Andersen M.R."/>
            <person name="Baker S.E."/>
        </authorList>
    </citation>
    <scope>NUCLEOTIDE SEQUENCE [LARGE SCALE GENOMIC DNA]</scope>
    <source>
        <strain evidence="6 7">IBT 23096</strain>
    </source>
</reference>
<sequence length="1106" mass="123979">MPRKDFQRDLAKALEPGLFAHLDHVRPGDDDGSIYFTYTAPSDAQTIELQISVPDTSQYPKDHTYFAFAATDNIPEAVSTALEKFQPADCTLTVQEFLEYISERLDAAILDLNSQTDSFDGIDDEGDLDGETSLLSDEEMDWEDDDDVIFSAPRDPPIAMSELRSDLQIVKDSGYKIGYLGYLAGPVIISISCRIAKLGISYEAMKAWNVSPSDYLVLLIRYPQGYTRLGAILTKAPTGTSTIEMHVGACETYKPSLDEAQRVFNPSIDKRPSGDGEKAGNLRAELKPIFIGDSLRTLLNNHFVDLLGYRLNYGHTWRGAELFLNDSQGRMHDREGQEPLRPEYHVSENWDESTPAFLKADHVSDPGRSTFSLSFPLVAMQFTLRRFVKCVDFCLNCYCKLDNGFEALKPYVCSKGLCLYQYMKLGMGPSLEWEILSQPYVVDILISLAYVRASSGYLTDFPGGLGLKIPKMVGSQLPEGAYAGKLDVARMQLEVSEKVNLKPGDWIVLTQRDMPIMPTGTQAQWHCRVMSTVFAPVYELADPVRHPKSPKLELKPDVKFIVYDTDFDTLGDAHKRETICMLLDTLPNVDLIRSFLKSDRKGASEMSLATWTERISPPALYVLRWIVASNRSCIMHEENPEHRVFGVDGYMQFRLAQGAPDKEHRFVHAVRSVTDRLNLTYPTLFAWHGSPLYNWHSILREGLHFKHMAHGRAYGNGVYMSNSFQLSLGYSQRFSQSSWPNSLLRVSSAISLNEVVNAPKEFVQSQACYVVRQLEWIQPRYLFIQCQDSSKPSADVAPASAYYQDPQHRAIGPGTAAVVIPLSALSSRGMTTDRNSPKKKSGRARIKLSLLGKDNGDDDSNSVITLPEDRMLLEGDVEEALQKRCGEGDFDNGQRQDSSLLTDFRPGSLQEGSIKLLGQPQYATSRATRTLQQHLQATLKAQKKVPLHELGWYIDHNLVENVYQWIVELHSFEPSLPLAQDLKKVGLQSVVLELRFPPQFPMSPPFVRVIRPRFVMFSNGGGGHVTSGGALCMELLTTSGWSPVSSIESVLLQVRMAITSTDPQPARLDMHRRGDYSVGEAVEAYVRVCKAHNWQVPADLQRVSWT</sequence>
<dbReference type="OrthoDB" id="109543at2759"/>